<keyword evidence="1" id="KW-0472">Membrane</keyword>
<evidence type="ECO:0000313" key="3">
    <source>
        <dbReference type="Proteomes" id="UP000031532"/>
    </source>
</evidence>
<reference evidence="2 3" key="1">
    <citation type="journal article" date="2015" name="Genome Announc.">
        <title>Draft Genome Sequence of the Terrestrial Cyanobacterium Scytonema millei VB511283, Isolated from Eastern India.</title>
        <authorList>
            <person name="Sen D."/>
            <person name="Chandrababunaidu M.M."/>
            <person name="Singh D."/>
            <person name="Sanghi N."/>
            <person name="Ghorai A."/>
            <person name="Mishra G.P."/>
            <person name="Madduluri M."/>
            <person name="Adhikary S.P."/>
            <person name="Tripathy S."/>
        </authorList>
    </citation>
    <scope>NUCLEOTIDE SEQUENCE [LARGE SCALE GENOMIC DNA]</scope>
    <source>
        <strain evidence="2 3">VB511283</strain>
    </source>
</reference>
<dbReference type="Proteomes" id="UP000031532">
    <property type="component" value="Unassembled WGS sequence"/>
</dbReference>
<dbReference type="PANTHER" id="PTHR43229:SF6">
    <property type="entry name" value="ABC-TYPE MULTIDRUG TRANSPORT SYSTEM, PERMEASE COMPONENT"/>
    <property type="match status" value="1"/>
</dbReference>
<feature type="transmembrane region" description="Helical" evidence="1">
    <location>
        <begin position="57"/>
        <end position="76"/>
    </location>
</feature>
<evidence type="ECO:0000256" key="1">
    <source>
        <dbReference type="SAM" id="Phobius"/>
    </source>
</evidence>
<feature type="transmembrane region" description="Helical" evidence="1">
    <location>
        <begin position="102"/>
        <end position="127"/>
    </location>
</feature>
<dbReference type="OrthoDB" id="9815972at2"/>
<dbReference type="AlphaFoldDB" id="A0A9X5I614"/>
<feature type="transmembrane region" description="Helical" evidence="1">
    <location>
        <begin position="139"/>
        <end position="163"/>
    </location>
</feature>
<organism evidence="2 3">
    <name type="scientific">Scytonema millei VB511283</name>
    <dbReference type="NCBI Taxonomy" id="1245923"/>
    <lineage>
        <taxon>Bacteria</taxon>
        <taxon>Bacillati</taxon>
        <taxon>Cyanobacteriota</taxon>
        <taxon>Cyanophyceae</taxon>
        <taxon>Nostocales</taxon>
        <taxon>Scytonemataceae</taxon>
        <taxon>Scytonema</taxon>
    </lineage>
</organism>
<keyword evidence="3" id="KW-1185">Reference proteome</keyword>
<dbReference type="PANTHER" id="PTHR43229">
    <property type="entry name" value="NODULATION PROTEIN J"/>
    <property type="match status" value="1"/>
</dbReference>
<evidence type="ECO:0000313" key="2">
    <source>
        <dbReference type="EMBL" id="NHC36616.1"/>
    </source>
</evidence>
<dbReference type="EMBL" id="JTJC03000005">
    <property type="protein sequence ID" value="NHC36616.1"/>
    <property type="molecule type" value="Genomic_DNA"/>
</dbReference>
<gene>
    <name evidence="2" type="ORF">QH73_0018540</name>
</gene>
<proteinExistence type="predicted"/>
<feature type="transmembrane region" description="Helical" evidence="1">
    <location>
        <begin position="220"/>
        <end position="241"/>
    </location>
</feature>
<feature type="transmembrane region" description="Helical" evidence="1">
    <location>
        <begin position="21"/>
        <end position="45"/>
    </location>
</feature>
<keyword evidence="1" id="KW-1133">Transmembrane helix</keyword>
<accession>A0A9X5I614</accession>
<name>A0A9X5I614_9CYAN</name>
<sequence length="257" mass="28190">MIELFFAELKRTWILQRRYPIEVVGIIIVTVSIFYGLFLSARYVAGANFQLGDRLDSIVIGYVLWSLVLFIMGNVANRIQYEAQTGTLEQLFLSQFGAVKVFLIRSLAAVTLQVAFVLSILLTIMLLTGSRLDFPPTLLLPLITVLMGANGIAFIIGALALLFKQVSQLQVIFQFGLLFLLATPIEASTGFSQVLANLLPITPSAGILRALMARGESLNLTQLAIAFINGVVYFAIGLALFRLAERQAKKRGILGGY</sequence>
<keyword evidence="1" id="KW-0812">Transmembrane</keyword>
<comment type="caution">
    <text evidence="2">The sequence shown here is derived from an EMBL/GenBank/DDBJ whole genome shotgun (WGS) entry which is preliminary data.</text>
</comment>
<feature type="transmembrane region" description="Helical" evidence="1">
    <location>
        <begin position="175"/>
        <end position="200"/>
    </location>
</feature>
<protein>
    <submittedName>
        <fullName evidence="2">ABC transporter permease</fullName>
    </submittedName>
</protein>
<dbReference type="RefSeq" id="WP_039715962.1">
    <property type="nucleotide sequence ID" value="NZ_JTJC03000005.1"/>
</dbReference>
<dbReference type="InterPro" id="IPR051784">
    <property type="entry name" value="Nod_factor_ABC_transporter"/>
</dbReference>